<dbReference type="Proteomes" id="UP000053105">
    <property type="component" value="Unassembled WGS sequence"/>
</dbReference>
<dbReference type="EMBL" id="KQ435727">
    <property type="protein sequence ID" value="KOX78092.1"/>
    <property type="molecule type" value="Genomic_DNA"/>
</dbReference>
<reference evidence="1 2" key="1">
    <citation type="submission" date="2015-07" db="EMBL/GenBank/DDBJ databases">
        <title>The genome of Melipona quadrifasciata.</title>
        <authorList>
            <person name="Pan H."/>
            <person name="Kapheim K."/>
        </authorList>
    </citation>
    <scope>NUCLEOTIDE SEQUENCE [LARGE SCALE GENOMIC DNA]</scope>
    <source>
        <strain evidence="1">0111107301</strain>
        <tissue evidence="1">Whole body</tissue>
    </source>
</reference>
<accession>A0A0N0BIS2</accession>
<gene>
    <name evidence="1" type="ORF">WN51_05981</name>
</gene>
<dbReference type="AlphaFoldDB" id="A0A0N0BIS2"/>
<evidence type="ECO:0000313" key="1">
    <source>
        <dbReference type="EMBL" id="KOX78092.1"/>
    </source>
</evidence>
<organism evidence="1 2">
    <name type="scientific">Melipona quadrifasciata</name>
    <dbReference type="NCBI Taxonomy" id="166423"/>
    <lineage>
        <taxon>Eukaryota</taxon>
        <taxon>Metazoa</taxon>
        <taxon>Ecdysozoa</taxon>
        <taxon>Arthropoda</taxon>
        <taxon>Hexapoda</taxon>
        <taxon>Insecta</taxon>
        <taxon>Pterygota</taxon>
        <taxon>Neoptera</taxon>
        <taxon>Endopterygota</taxon>
        <taxon>Hymenoptera</taxon>
        <taxon>Apocrita</taxon>
        <taxon>Aculeata</taxon>
        <taxon>Apoidea</taxon>
        <taxon>Anthophila</taxon>
        <taxon>Apidae</taxon>
        <taxon>Melipona</taxon>
    </lineage>
</organism>
<keyword evidence="2" id="KW-1185">Reference proteome</keyword>
<sequence>MPPVSSMKRHYTPCVITKLGIPSFRGGRWACYVAKVESDLCKSTLCERPPRNPNSAGMNRT</sequence>
<evidence type="ECO:0000313" key="2">
    <source>
        <dbReference type="Proteomes" id="UP000053105"/>
    </source>
</evidence>
<proteinExistence type="predicted"/>
<protein>
    <submittedName>
        <fullName evidence="1">Uncharacterized protein</fullName>
    </submittedName>
</protein>
<name>A0A0N0BIS2_9HYME</name>